<comment type="subunit">
    <text evidence="4">Homodimer.</text>
</comment>
<feature type="domain" description="Glycosyl transferase family 3 N-terminal" evidence="6">
    <location>
        <begin position="9"/>
        <end position="70"/>
    </location>
</feature>
<feature type="binding site" evidence="4">
    <location>
        <position position="85"/>
    </location>
    <ligand>
        <name>5-phospho-alpha-D-ribose 1-diphosphate</name>
        <dbReference type="ChEBI" id="CHEBI:58017"/>
    </ligand>
</feature>
<keyword evidence="4" id="KW-0028">Amino-acid biosynthesis</keyword>
<accession>A0ABT4LMB9</accession>
<comment type="function">
    <text evidence="4">Catalyzes the transfer of the phosphoribosyl group of 5-phosphorylribose-1-pyrophosphate (PRPP) to anthranilate to yield N-(5'-phosphoribosyl)-anthranilate (PRA).</text>
</comment>
<dbReference type="EMBL" id="JAPWGY010000005">
    <property type="protein sequence ID" value="MCZ4282045.1"/>
    <property type="molecule type" value="Genomic_DNA"/>
</dbReference>
<dbReference type="RefSeq" id="WP_269424194.1">
    <property type="nucleotide sequence ID" value="NZ_JAPWGY010000005.1"/>
</dbReference>
<dbReference type="NCBIfam" id="TIGR01245">
    <property type="entry name" value="trpD"/>
    <property type="match status" value="1"/>
</dbReference>
<dbReference type="InterPro" id="IPR036320">
    <property type="entry name" value="Glycosyl_Trfase_fam3_N_dom_sf"/>
</dbReference>
<evidence type="ECO:0000256" key="3">
    <source>
        <dbReference type="ARBA" id="ARBA00022822"/>
    </source>
</evidence>
<feature type="binding site" evidence="4">
    <location>
        <position position="116"/>
    </location>
    <ligand>
        <name>anthranilate</name>
        <dbReference type="ChEBI" id="CHEBI:16567"/>
        <label>1</label>
    </ligand>
</feature>
<feature type="binding site" evidence="4">
    <location>
        <position position="93"/>
    </location>
    <ligand>
        <name>5-phospho-alpha-D-ribose 1-diphosphate</name>
        <dbReference type="ChEBI" id="CHEBI:58017"/>
    </ligand>
</feature>
<dbReference type="GO" id="GO:0004048">
    <property type="term" value="F:anthranilate phosphoribosyltransferase activity"/>
    <property type="evidence" value="ECO:0007669"/>
    <property type="project" value="UniProtKB-EC"/>
</dbReference>
<reference evidence="7" key="1">
    <citation type="submission" date="2022-12" db="EMBL/GenBank/DDBJ databases">
        <title>Bacterial isolates from different developmental stages of Nematostella vectensis.</title>
        <authorList>
            <person name="Fraune S."/>
        </authorList>
    </citation>
    <scope>NUCLEOTIDE SEQUENCE</scope>
    <source>
        <strain evidence="7">G21630-S1</strain>
    </source>
</reference>
<dbReference type="SUPFAM" id="SSF47648">
    <property type="entry name" value="Nucleoside phosphorylase/phosphoribosyltransferase N-terminal domain"/>
    <property type="match status" value="1"/>
</dbReference>
<evidence type="ECO:0000313" key="8">
    <source>
        <dbReference type="Proteomes" id="UP001069802"/>
    </source>
</evidence>
<dbReference type="Gene3D" id="3.40.1030.10">
    <property type="entry name" value="Nucleoside phosphorylase/phosphoribosyltransferase catalytic domain"/>
    <property type="match status" value="1"/>
</dbReference>
<dbReference type="EC" id="2.4.2.18" evidence="4"/>
<sequence length="345" mass="35791">MTSELNDIKSIIAYTADGNSLSVEQAEHAFLLLMTGEATPSQIAGLLMSLRVRGETVEEITGAARAMRRKMRTVKIPASAIDVCGTGGDAKGTLNVSTATAFVSAAAGAIVAKHGNRAASSKSGASDVLGALGIAIEASVEVVEKALGEIGTCFLAAPLYHSAMRHVGPTRAELGTRTIFNLLGPLSNPGKVTRQLTGVFAREWVEPVALVLKALGHEKAWVVHGAEGLDELSISGLSYVSELDHGQIRHFEVTPEMAGLKCSPISEIIGADAEYNAKAMRTMLSGQKNAYRDAVLLNTSAALIVAGIASDLKEGSELAAKAIDSGAALAKLDALVSLTSEEALS</sequence>
<protein>
    <recommendedName>
        <fullName evidence="4">Anthranilate phosphoribosyltransferase</fullName>
        <ecNumber evidence="4">2.4.2.18</ecNumber>
    </recommendedName>
</protein>
<feature type="binding site" evidence="4">
    <location>
        <position position="231"/>
    </location>
    <ligand>
        <name>Mg(2+)</name>
        <dbReference type="ChEBI" id="CHEBI:18420"/>
        <label>2</label>
    </ligand>
</feature>
<evidence type="ECO:0000256" key="4">
    <source>
        <dbReference type="HAMAP-Rule" id="MF_00211"/>
    </source>
</evidence>
<feature type="binding site" evidence="4">
    <location>
        <position position="125"/>
    </location>
    <ligand>
        <name>5-phospho-alpha-D-ribose 1-diphosphate</name>
        <dbReference type="ChEBI" id="CHEBI:58017"/>
    </ligand>
</feature>
<evidence type="ECO:0000259" key="6">
    <source>
        <dbReference type="Pfam" id="PF02885"/>
    </source>
</evidence>
<feature type="binding site" evidence="4">
    <location>
        <begin position="95"/>
        <end position="98"/>
    </location>
    <ligand>
        <name>5-phospho-alpha-D-ribose 1-diphosphate</name>
        <dbReference type="ChEBI" id="CHEBI:58017"/>
    </ligand>
</feature>
<feature type="binding site" evidence="4">
    <location>
        <position position="97"/>
    </location>
    <ligand>
        <name>Mg(2+)</name>
        <dbReference type="ChEBI" id="CHEBI:18420"/>
        <label>1</label>
    </ligand>
</feature>
<feature type="binding site" evidence="4">
    <location>
        <position position="231"/>
    </location>
    <ligand>
        <name>Mg(2+)</name>
        <dbReference type="ChEBI" id="CHEBI:18420"/>
        <label>1</label>
    </ligand>
</feature>
<keyword evidence="1 4" id="KW-0328">Glycosyltransferase</keyword>
<name>A0ABT4LMB9_9PROT</name>
<evidence type="ECO:0000259" key="5">
    <source>
        <dbReference type="Pfam" id="PF00591"/>
    </source>
</evidence>
<feature type="binding site" evidence="4">
    <location>
        <position position="85"/>
    </location>
    <ligand>
        <name>anthranilate</name>
        <dbReference type="ChEBI" id="CHEBI:16567"/>
        <label>1</label>
    </ligand>
</feature>
<dbReference type="InterPro" id="IPR005940">
    <property type="entry name" value="Anthranilate_Pribosyl_Tfrase"/>
</dbReference>
<organism evidence="7 8">
    <name type="scientific">Kiloniella laminariae</name>
    <dbReference type="NCBI Taxonomy" id="454162"/>
    <lineage>
        <taxon>Bacteria</taxon>
        <taxon>Pseudomonadati</taxon>
        <taxon>Pseudomonadota</taxon>
        <taxon>Alphaproteobacteria</taxon>
        <taxon>Rhodospirillales</taxon>
        <taxon>Kiloniellaceae</taxon>
        <taxon>Kiloniella</taxon>
    </lineage>
</organism>
<keyword evidence="2 4" id="KW-0808">Transferase</keyword>
<comment type="pathway">
    <text evidence="4">Amino-acid biosynthesis; L-tryptophan biosynthesis; L-tryptophan from chorismate: step 2/5.</text>
</comment>
<dbReference type="PANTHER" id="PTHR43285:SF2">
    <property type="entry name" value="ANTHRANILATE PHOSPHORIBOSYLTRANSFERASE"/>
    <property type="match status" value="1"/>
</dbReference>
<feature type="binding site" evidence="4">
    <location>
        <position position="230"/>
    </location>
    <ligand>
        <name>Mg(2+)</name>
        <dbReference type="ChEBI" id="CHEBI:18420"/>
        <label>2</label>
    </ligand>
</feature>
<keyword evidence="4" id="KW-0057">Aromatic amino acid biosynthesis</keyword>
<dbReference type="InterPro" id="IPR035902">
    <property type="entry name" value="Nuc_phospho_transferase"/>
</dbReference>
<keyword evidence="8" id="KW-1185">Reference proteome</keyword>
<comment type="caution">
    <text evidence="4">Lacks conserved residue(s) required for the propagation of feature annotation.</text>
</comment>
<feature type="binding site" evidence="4">
    <location>
        <position position="171"/>
    </location>
    <ligand>
        <name>anthranilate</name>
        <dbReference type="ChEBI" id="CHEBI:16567"/>
        <label>2</label>
    </ligand>
</feature>
<feature type="binding site" evidence="4">
    <location>
        <begin position="88"/>
        <end position="89"/>
    </location>
    <ligand>
        <name>5-phospho-alpha-D-ribose 1-diphosphate</name>
        <dbReference type="ChEBI" id="CHEBI:58017"/>
    </ligand>
</feature>
<evidence type="ECO:0000256" key="2">
    <source>
        <dbReference type="ARBA" id="ARBA00022679"/>
    </source>
</evidence>
<dbReference type="Proteomes" id="UP001069802">
    <property type="component" value="Unassembled WGS sequence"/>
</dbReference>
<evidence type="ECO:0000256" key="1">
    <source>
        <dbReference type="ARBA" id="ARBA00022676"/>
    </source>
</evidence>
<keyword evidence="4" id="KW-0479">Metal-binding</keyword>
<evidence type="ECO:0000313" key="7">
    <source>
        <dbReference type="EMBL" id="MCZ4282045.1"/>
    </source>
</evidence>
<dbReference type="HAMAP" id="MF_00211">
    <property type="entry name" value="TrpD"/>
    <property type="match status" value="1"/>
</dbReference>
<dbReference type="InterPro" id="IPR017459">
    <property type="entry name" value="Glycosyl_Trfase_fam3_N_dom"/>
</dbReference>
<dbReference type="Gene3D" id="1.20.970.10">
    <property type="entry name" value="Transferase, Pyrimidine Nucleoside Phosphorylase, Chain C"/>
    <property type="match status" value="1"/>
</dbReference>
<feature type="domain" description="Glycosyl transferase family 3" evidence="5">
    <location>
        <begin position="79"/>
        <end position="329"/>
    </location>
</feature>
<dbReference type="PANTHER" id="PTHR43285">
    <property type="entry name" value="ANTHRANILATE PHOSPHORIBOSYLTRANSFERASE"/>
    <property type="match status" value="1"/>
</dbReference>
<dbReference type="InterPro" id="IPR000312">
    <property type="entry name" value="Glycosyl_Trfase_fam3"/>
</dbReference>
<comment type="caution">
    <text evidence="7">The sequence shown here is derived from an EMBL/GenBank/DDBJ whole genome shotgun (WGS) entry which is preliminary data.</text>
</comment>
<proteinExistence type="inferred from homology"/>
<comment type="catalytic activity">
    <reaction evidence="4">
        <text>N-(5-phospho-beta-D-ribosyl)anthranilate + diphosphate = 5-phospho-alpha-D-ribose 1-diphosphate + anthranilate</text>
        <dbReference type="Rhea" id="RHEA:11768"/>
        <dbReference type="ChEBI" id="CHEBI:16567"/>
        <dbReference type="ChEBI" id="CHEBI:18277"/>
        <dbReference type="ChEBI" id="CHEBI:33019"/>
        <dbReference type="ChEBI" id="CHEBI:58017"/>
        <dbReference type="EC" id="2.4.2.18"/>
    </reaction>
</comment>
<dbReference type="Pfam" id="PF00591">
    <property type="entry name" value="Glycos_transf_3"/>
    <property type="match status" value="1"/>
</dbReference>
<dbReference type="SUPFAM" id="SSF52418">
    <property type="entry name" value="Nucleoside phosphorylase/phosphoribosyltransferase catalytic domain"/>
    <property type="match status" value="1"/>
</dbReference>
<keyword evidence="3 4" id="KW-0822">Tryptophan biosynthesis</keyword>
<dbReference type="Pfam" id="PF02885">
    <property type="entry name" value="Glycos_trans_3N"/>
    <property type="match status" value="1"/>
</dbReference>
<feature type="binding site" evidence="4">
    <location>
        <begin position="113"/>
        <end position="121"/>
    </location>
    <ligand>
        <name>5-phospho-alpha-D-ribose 1-diphosphate</name>
        <dbReference type="ChEBI" id="CHEBI:58017"/>
    </ligand>
</feature>
<comment type="similarity">
    <text evidence="4">Belongs to the anthranilate phosphoribosyltransferase family.</text>
</comment>
<keyword evidence="4" id="KW-0460">Magnesium</keyword>
<comment type="cofactor">
    <cofactor evidence="4">
        <name>Mg(2+)</name>
        <dbReference type="ChEBI" id="CHEBI:18420"/>
    </cofactor>
    <text evidence="4">Binds 2 magnesium ions per monomer.</text>
</comment>
<gene>
    <name evidence="4 7" type="primary">trpD</name>
    <name evidence="7" type="ORF">O4H49_14750</name>
</gene>